<feature type="domain" description="4Fe-4S ferredoxin-type" evidence="9">
    <location>
        <begin position="577"/>
        <end position="606"/>
    </location>
</feature>
<feature type="domain" description="4Fe-4S ferredoxin-type" evidence="9">
    <location>
        <begin position="236"/>
        <end position="266"/>
    </location>
</feature>
<dbReference type="AlphaFoldDB" id="A0A8J7J1C2"/>
<keyword evidence="7" id="KW-0408">Iron</keyword>
<dbReference type="Pfam" id="PF12831">
    <property type="entry name" value="FAD_oxidored"/>
    <property type="match status" value="1"/>
</dbReference>
<dbReference type="EMBL" id="JAEMHM010000005">
    <property type="protein sequence ID" value="MBJ6724468.1"/>
    <property type="molecule type" value="Genomic_DNA"/>
</dbReference>
<dbReference type="SUPFAM" id="SSF54862">
    <property type="entry name" value="4Fe-4S ferredoxins"/>
    <property type="match status" value="1"/>
</dbReference>
<dbReference type="Proteomes" id="UP000636888">
    <property type="component" value="Unassembled WGS sequence"/>
</dbReference>
<evidence type="ECO:0000256" key="7">
    <source>
        <dbReference type="ARBA" id="ARBA00023004"/>
    </source>
</evidence>
<dbReference type="PANTHER" id="PTHR43498:SF1">
    <property type="entry name" value="COB--COM HETERODISULFIDE REDUCTASE IRON-SULFUR SUBUNIT A"/>
    <property type="match status" value="1"/>
</dbReference>
<sequence length="651" mass="69800">MKTGVYFCNCGSNIAEKVDPERLREALERSGAEMAWFRTHPFLCSEEGKQFLEQELREEMPDRVVLAACSPREHEGTFRRVLAEAGMNPYLMQMVNLREQIAWVTADPEQAVAKAAAAVNGALRRVALHEPLEKSELEAAPEVLVVGAGPAGLKAALTLADAGRRVTLVEKSPVIGGLPVRYEELFPNLECGPCLLEPVMGELLHGDKAELVEILTLSEVSEVAGSFGNFLVKIRRRPRYVDPVQCIGCGECAAACPATLPNPYNGGMDERNAIDFAFTGGLPSVPYLDPSACTRFTAGSDCEACRAACPMGPELVVFEEQEEIVERRVGAVVLATGATLYDCSGFPNLGYGSCPDVKDALEFERLIASTGPTGGEVLTSAGKAPASVAIVHCVGSLDDAHRPYCSGICCSYAFKFNKILQERLPEAKIHHLYRQLVAPGKEEFRLQNSAREYAGAQFHRYDRLAELEVVVDGGQKLRLAGGELVDAELVVLCPALVPNPDAEKLAALLDLPLDGFGFFEELNGRIDATRSKLRGVYLAGTCQGPTDIRGAATQGAGACGALLSELVEGRTIELDPCIASVDAERCAGCRVCARVCPFRAIGFDAEQGTSEVNPVLCRGCGTCVAACPMKAIRGNHFTDAMIEAELEGVLA</sequence>
<dbReference type="PANTHER" id="PTHR43498">
    <property type="entry name" value="FERREDOXIN:COB-COM HETERODISULFIDE REDUCTASE SUBUNIT A"/>
    <property type="match status" value="1"/>
</dbReference>
<organism evidence="10 11">
    <name type="scientific">Geomesophilobacter sediminis</name>
    <dbReference type="NCBI Taxonomy" id="2798584"/>
    <lineage>
        <taxon>Bacteria</taxon>
        <taxon>Pseudomonadati</taxon>
        <taxon>Thermodesulfobacteriota</taxon>
        <taxon>Desulfuromonadia</taxon>
        <taxon>Geobacterales</taxon>
        <taxon>Geobacteraceae</taxon>
        <taxon>Geomesophilobacter</taxon>
    </lineage>
</organism>
<dbReference type="InterPro" id="IPR017900">
    <property type="entry name" value="4Fe4S_Fe_S_CS"/>
</dbReference>
<evidence type="ECO:0000256" key="5">
    <source>
        <dbReference type="ARBA" id="ARBA00022827"/>
    </source>
</evidence>
<evidence type="ECO:0000256" key="2">
    <source>
        <dbReference type="ARBA" id="ARBA00006561"/>
    </source>
</evidence>
<keyword evidence="5" id="KW-0274">FAD</keyword>
<comment type="similarity">
    <text evidence="2">Belongs to the HdrA family.</text>
</comment>
<evidence type="ECO:0000313" key="11">
    <source>
        <dbReference type="Proteomes" id="UP000636888"/>
    </source>
</evidence>
<reference evidence="10" key="1">
    <citation type="submission" date="2020-12" db="EMBL/GenBank/DDBJ databases">
        <title>Geomonas sp. Red875, isolated from river sediment.</title>
        <authorList>
            <person name="Xu Z."/>
            <person name="Zhang Z."/>
            <person name="Masuda Y."/>
            <person name="Itoh H."/>
            <person name="Senoo K."/>
        </authorList>
    </citation>
    <scope>NUCLEOTIDE SEQUENCE</scope>
    <source>
        <strain evidence="10">Red875</strain>
    </source>
</reference>
<name>A0A8J7J1C2_9BACT</name>
<gene>
    <name evidence="10" type="ORF">JFN93_07100</name>
</gene>
<evidence type="ECO:0000256" key="1">
    <source>
        <dbReference type="ARBA" id="ARBA00001974"/>
    </source>
</evidence>
<dbReference type="Pfam" id="PF13187">
    <property type="entry name" value="Fer4_9"/>
    <property type="match status" value="1"/>
</dbReference>
<dbReference type="GO" id="GO:0016491">
    <property type="term" value="F:oxidoreductase activity"/>
    <property type="evidence" value="ECO:0007669"/>
    <property type="project" value="UniProtKB-KW"/>
</dbReference>
<keyword evidence="5" id="KW-0285">Flavoprotein</keyword>
<comment type="cofactor">
    <cofactor evidence="1">
        <name>FAD</name>
        <dbReference type="ChEBI" id="CHEBI:57692"/>
    </cofactor>
</comment>
<dbReference type="RefSeq" id="WP_199383317.1">
    <property type="nucleotide sequence ID" value="NZ_JAEMHM010000005.1"/>
</dbReference>
<keyword evidence="6" id="KW-0560">Oxidoreductase</keyword>
<dbReference type="Gene3D" id="3.40.50.720">
    <property type="entry name" value="NAD(P)-binding Rossmann-like Domain"/>
    <property type="match status" value="1"/>
</dbReference>
<dbReference type="InterPro" id="IPR036188">
    <property type="entry name" value="FAD/NAD-bd_sf"/>
</dbReference>
<keyword evidence="11" id="KW-1185">Reference proteome</keyword>
<dbReference type="InterPro" id="IPR039650">
    <property type="entry name" value="HdrA-like"/>
</dbReference>
<keyword evidence="4" id="KW-0479">Metal-binding</keyword>
<protein>
    <submittedName>
        <fullName evidence="10">CoB--CoM heterodisulfide reductase iron-sulfur subunit A family protein</fullName>
    </submittedName>
</protein>
<evidence type="ECO:0000256" key="3">
    <source>
        <dbReference type="ARBA" id="ARBA00022485"/>
    </source>
</evidence>
<dbReference type="PRINTS" id="PR00419">
    <property type="entry name" value="ADXRDTASE"/>
</dbReference>
<dbReference type="InterPro" id="IPR017896">
    <property type="entry name" value="4Fe4S_Fe-S-bd"/>
</dbReference>
<keyword evidence="8" id="KW-0411">Iron-sulfur</keyword>
<dbReference type="Gene3D" id="3.30.70.20">
    <property type="match status" value="3"/>
</dbReference>
<feature type="domain" description="4Fe-4S ferredoxin-type" evidence="9">
    <location>
        <begin position="608"/>
        <end position="637"/>
    </location>
</feature>
<dbReference type="GO" id="GO:0051539">
    <property type="term" value="F:4 iron, 4 sulfur cluster binding"/>
    <property type="evidence" value="ECO:0007669"/>
    <property type="project" value="UniProtKB-KW"/>
</dbReference>
<keyword evidence="3" id="KW-0004">4Fe-4S</keyword>
<evidence type="ECO:0000259" key="9">
    <source>
        <dbReference type="PROSITE" id="PS51379"/>
    </source>
</evidence>
<dbReference type="SUPFAM" id="SSF51905">
    <property type="entry name" value="FAD/NAD(P)-binding domain"/>
    <property type="match status" value="1"/>
</dbReference>
<proteinExistence type="inferred from homology"/>
<evidence type="ECO:0000256" key="4">
    <source>
        <dbReference type="ARBA" id="ARBA00022723"/>
    </source>
</evidence>
<accession>A0A8J7J1C2</accession>
<evidence type="ECO:0000256" key="6">
    <source>
        <dbReference type="ARBA" id="ARBA00023002"/>
    </source>
</evidence>
<evidence type="ECO:0000313" key="10">
    <source>
        <dbReference type="EMBL" id="MBJ6724468.1"/>
    </source>
</evidence>
<dbReference type="Pfam" id="PF13237">
    <property type="entry name" value="Fer4_10"/>
    <property type="match status" value="1"/>
</dbReference>
<dbReference type="PROSITE" id="PS51379">
    <property type="entry name" value="4FE4S_FER_2"/>
    <property type="match status" value="3"/>
</dbReference>
<dbReference type="GO" id="GO:0046872">
    <property type="term" value="F:metal ion binding"/>
    <property type="evidence" value="ECO:0007669"/>
    <property type="project" value="UniProtKB-KW"/>
</dbReference>
<evidence type="ECO:0000256" key="8">
    <source>
        <dbReference type="ARBA" id="ARBA00023014"/>
    </source>
</evidence>
<dbReference type="PROSITE" id="PS00198">
    <property type="entry name" value="4FE4S_FER_1"/>
    <property type="match status" value="2"/>
</dbReference>
<comment type="caution">
    <text evidence="10">The sequence shown here is derived from an EMBL/GenBank/DDBJ whole genome shotgun (WGS) entry which is preliminary data.</text>
</comment>